<proteinExistence type="predicted"/>
<evidence type="ECO:0000313" key="2">
    <source>
        <dbReference type="Proteomes" id="UP001140087"/>
    </source>
</evidence>
<accession>A0ACC1L057</accession>
<evidence type="ECO:0000313" key="1">
    <source>
        <dbReference type="EMBL" id="KAJ2798256.1"/>
    </source>
</evidence>
<sequence>MLAIVAARALRRAAAMSAVGRAGRTGRAGYQTRAERTQQLHGRGRWPSRLVAYLQGGLDALTGTAARHASLQKTILGTAAGRLRAAAPPRPGWLRGLQARVSAAARSVAAGYTHNRLLLGHRPWAFERGGRWSLYTDTFSRAFRELSARGTSRSTQAAVAHMRRLAAAGLATQQPRGLAIALPQTRSVHAAPGVGTRALASSRAPSRSSTAPLAAAPAEKWPTVAIPLAPPVAGANHLRAGARVTPAGAKQQLAEILQARAMHELLLSRLIELLSDAKWAAEFRQAGTHAERLEIALPPSSGVATAQELEALLLEWGFDVSQLAAVISGPFAAPQPLASPGRNAVASAKDLGFSSELGDLDSQLFSLIVDEIVDPEAAYREQVQEFLADLERMPRLSAARRPRLTPPVARASAAPRGYHMWL</sequence>
<dbReference type="Proteomes" id="UP001140087">
    <property type="component" value="Unassembled WGS sequence"/>
</dbReference>
<name>A0ACC1L057_9FUNG</name>
<keyword evidence="2" id="KW-1185">Reference proteome</keyword>
<dbReference type="EMBL" id="JANBUN010001410">
    <property type="protein sequence ID" value="KAJ2798256.1"/>
    <property type="molecule type" value="Genomic_DNA"/>
</dbReference>
<protein>
    <submittedName>
        <fullName evidence="1">Uncharacterized protein</fullName>
    </submittedName>
</protein>
<comment type="caution">
    <text evidence="1">The sequence shown here is derived from an EMBL/GenBank/DDBJ whole genome shotgun (WGS) entry which is preliminary data.</text>
</comment>
<gene>
    <name evidence="1" type="ORF">H4R21_004005</name>
</gene>
<organism evidence="1 2">
    <name type="scientific">Coemansia helicoidea</name>
    <dbReference type="NCBI Taxonomy" id="1286919"/>
    <lineage>
        <taxon>Eukaryota</taxon>
        <taxon>Fungi</taxon>
        <taxon>Fungi incertae sedis</taxon>
        <taxon>Zoopagomycota</taxon>
        <taxon>Kickxellomycotina</taxon>
        <taxon>Kickxellomycetes</taxon>
        <taxon>Kickxellales</taxon>
        <taxon>Kickxellaceae</taxon>
        <taxon>Coemansia</taxon>
    </lineage>
</organism>
<reference evidence="1" key="1">
    <citation type="submission" date="2022-07" db="EMBL/GenBank/DDBJ databases">
        <title>Phylogenomic reconstructions and comparative analyses of Kickxellomycotina fungi.</title>
        <authorList>
            <person name="Reynolds N.K."/>
            <person name="Stajich J.E."/>
            <person name="Barry K."/>
            <person name="Grigoriev I.V."/>
            <person name="Crous P."/>
            <person name="Smith M.E."/>
        </authorList>
    </citation>
    <scope>NUCLEOTIDE SEQUENCE</scope>
    <source>
        <strain evidence="1">BCRC 34780</strain>
    </source>
</reference>